<feature type="transmembrane region" description="Helical" evidence="2">
    <location>
        <begin position="66"/>
        <end position="87"/>
    </location>
</feature>
<evidence type="ECO:0000256" key="2">
    <source>
        <dbReference type="SAM" id="Phobius"/>
    </source>
</evidence>
<dbReference type="EMBL" id="DXBZ01000069">
    <property type="protein sequence ID" value="HIZ18231.1"/>
    <property type="molecule type" value="Genomic_DNA"/>
</dbReference>
<dbReference type="Pfam" id="PF13240">
    <property type="entry name" value="Zn_Ribbon_1"/>
    <property type="match status" value="1"/>
</dbReference>
<keyword evidence="2" id="KW-1133">Transmembrane helix</keyword>
<keyword evidence="2" id="KW-0812">Transmembrane</keyword>
<feature type="domain" description="Zinc-ribbon" evidence="3">
    <location>
        <begin position="2"/>
        <end position="24"/>
    </location>
</feature>
<comment type="caution">
    <text evidence="4">The sequence shown here is derived from an EMBL/GenBank/DDBJ whole genome shotgun (WGS) entry which is preliminary data.</text>
</comment>
<dbReference type="AlphaFoldDB" id="A0A9D2DJ97"/>
<feature type="region of interest" description="Disordered" evidence="1">
    <location>
        <begin position="32"/>
        <end position="58"/>
    </location>
</feature>
<sequence>MFCPKCGTQLPDGSRFCGKCGAQLADASQPAAASGAAPAAPQTPPDFGSGAPTVPGAAPQKSKGKVGLIVAAVAAVAVIALAIWGVVSCVGGGGRGSAQSIADGVSASFNTMIEGNFSADSMQEGVSDLIDLMPQEAVEYSLNEQGITREELSETMMTMFEGIEDYTSLTSLIDIKFQASVGAPLAGDELADVNERLNAAGMNVNVTEGNHISYVMTMDAFGQQSDQSLDESGMYAININGSWYLWGAGGL</sequence>
<reference evidence="4" key="2">
    <citation type="submission" date="2021-04" db="EMBL/GenBank/DDBJ databases">
        <authorList>
            <person name="Gilroy R."/>
        </authorList>
    </citation>
    <scope>NUCLEOTIDE SEQUENCE</scope>
    <source>
        <strain evidence="4">ChiHecolR3B27-1887</strain>
    </source>
</reference>
<proteinExistence type="predicted"/>
<protein>
    <submittedName>
        <fullName evidence="4">Zinc ribbon domain-containing protein</fullName>
    </submittedName>
</protein>
<evidence type="ECO:0000256" key="1">
    <source>
        <dbReference type="SAM" id="MobiDB-lite"/>
    </source>
</evidence>
<evidence type="ECO:0000313" key="4">
    <source>
        <dbReference type="EMBL" id="HIZ18231.1"/>
    </source>
</evidence>
<organism evidence="4 5">
    <name type="scientific">Candidatus Olsenella stercoravium</name>
    <dbReference type="NCBI Taxonomy" id="2838713"/>
    <lineage>
        <taxon>Bacteria</taxon>
        <taxon>Bacillati</taxon>
        <taxon>Actinomycetota</taxon>
        <taxon>Coriobacteriia</taxon>
        <taxon>Coriobacteriales</taxon>
        <taxon>Atopobiaceae</taxon>
        <taxon>Olsenella</taxon>
    </lineage>
</organism>
<dbReference type="InterPro" id="IPR026870">
    <property type="entry name" value="Zinc_ribbon_dom"/>
</dbReference>
<keyword evidence="2" id="KW-0472">Membrane</keyword>
<accession>A0A9D2DJ97</accession>
<evidence type="ECO:0000313" key="5">
    <source>
        <dbReference type="Proteomes" id="UP000824029"/>
    </source>
</evidence>
<dbReference type="Proteomes" id="UP000824029">
    <property type="component" value="Unassembled WGS sequence"/>
</dbReference>
<evidence type="ECO:0000259" key="3">
    <source>
        <dbReference type="Pfam" id="PF13240"/>
    </source>
</evidence>
<reference evidence="4" key="1">
    <citation type="journal article" date="2021" name="PeerJ">
        <title>Extensive microbial diversity within the chicken gut microbiome revealed by metagenomics and culture.</title>
        <authorList>
            <person name="Gilroy R."/>
            <person name="Ravi A."/>
            <person name="Getino M."/>
            <person name="Pursley I."/>
            <person name="Horton D.L."/>
            <person name="Alikhan N.F."/>
            <person name="Baker D."/>
            <person name="Gharbi K."/>
            <person name="Hall N."/>
            <person name="Watson M."/>
            <person name="Adriaenssens E.M."/>
            <person name="Foster-Nyarko E."/>
            <person name="Jarju S."/>
            <person name="Secka A."/>
            <person name="Antonio M."/>
            <person name="Oren A."/>
            <person name="Chaudhuri R.R."/>
            <person name="La Ragione R."/>
            <person name="Hildebrand F."/>
            <person name="Pallen M.J."/>
        </authorList>
    </citation>
    <scope>NUCLEOTIDE SEQUENCE</scope>
    <source>
        <strain evidence="4">ChiHecolR3B27-1887</strain>
    </source>
</reference>
<name>A0A9D2DJ97_9ACTN</name>
<gene>
    <name evidence="4" type="ORF">IAA22_03845</name>
</gene>